<reference evidence="1 2" key="1">
    <citation type="journal article" date="2016" name="Sci. Rep.">
        <title>Metabolic traits of an uncultured archaeal lineage -MSBL1- from brine pools of the Red Sea.</title>
        <authorList>
            <person name="Mwirichia R."/>
            <person name="Alam I."/>
            <person name="Rashid M."/>
            <person name="Vinu M."/>
            <person name="Ba-Alawi W."/>
            <person name="Anthony Kamau A."/>
            <person name="Kamanda Ngugi D."/>
            <person name="Goker M."/>
            <person name="Klenk H.P."/>
            <person name="Bajic V."/>
            <person name="Stingl U."/>
        </authorList>
    </citation>
    <scope>NUCLEOTIDE SEQUENCE [LARGE SCALE GENOMIC DNA]</scope>
    <source>
        <strain evidence="1">SCGC-AAA261C02</strain>
    </source>
</reference>
<proteinExistence type="predicted"/>
<keyword evidence="2" id="KW-1185">Reference proteome</keyword>
<accession>A0A133V0Q5</accession>
<protein>
    <submittedName>
        <fullName evidence="1">Uncharacterized protein</fullName>
    </submittedName>
</protein>
<dbReference type="Proteomes" id="UP000070520">
    <property type="component" value="Unassembled WGS sequence"/>
</dbReference>
<gene>
    <name evidence="1" type="ORF">AKJ42_01910</name>
</gene>
<dbReference type="EMBL" id="LHXW01000016">
    <property type="protein sequence ID" value="KXB00015.1"/>
    <property type="molecule type" value="Genomic_DNA"/>
</dbReference>
<sequence length="64" mass="7018">MGQIEYKASVKTVEEVNGVFKLGLGEIRAVDVFPHDASITITAEEFEKLGKPTAGDKIKIKLEK</sequence>
<comment type="caution">
    <text evidence="1">The sequence shown here is derived from an EMBL/GenBank/DDBJ whole genome shotgun (WGS) entry which is preliminary data.</text>
</comment>
<organism evidence="1 2">
    <name type="scientific">candidate division MSBL1 archaeon SCGC-AAA261C02</name>
    <dbReference type="NCBI Taxonomy" id="1698272"/>
    <lineage>
        <taxon>Archaea</taxon>
        <taxon>Methanobacteriati</taxon>
        <taxon>Methanobacteriota</taxon>
        <taxon>candidate division MSBL1</taxon>
    </lineage>
</organism>
<name>A0A133V0Q5_9EURY</name>
<evidence type="ECO:0000313" key="1">
    <source>
        <dbReference type="EMBL" id="KXB00015.1"/>
    </source>
</evidence>
<dbReference type="AlphaFoldDB" id="A0A133V0Q5"/>
<evidence type="ECO:0000313" key="2">
    <source>
        <dbReference type="Proteomes" id="UP000070520"/>
    </source>
</evidence>